<keyword evidence="1" id="KW-0472">Membrane</keyword>
<evidence type="ECO:0000313" key="5">
    <source>
        <dbReference type="Proteomes" id="UP000273270"/>
    </source>
</evidence>
<reference evidence="5" key="2">
    <citation type="submission" date="2018-11" db="EMBL/GenBank/DDBJ databases">
        <title>Proposal to divide the Flavobacteriaceae and reorganize its genera based on Amino Acid Identity values calculated from whole genome sequences.</title>
        <authorList>
            <person name="Nicholson A.C."/>
            <person name="Gulvik C.A."/>
            <person name="Whitney A.M."/>
            <person name="Humrighouse B.W."/>
            <person name="Bell M."/>
            <person name="Holmes B."/>
            <person name="Steigerwalt A.G."/>
            <person name="Villarma A."/>
            <person name="Sheth M."/>
            <person name="Batra D."/>
            <person name="Pryor J."/>
            <person name="Bernardet J.-F."/>
            <person name="Hugo C."/>
            <person name="Kampfer P."/>
            <person name="Newman J."/>
            <person name="McQuiston J.R."/>
        </authorList>
    </citation>
    <scope>NUCLEOTIDE SEQUENCE [LARGE SCALE GENOMIC DNA]</scope>
    <source>
        <strain evidence="5">G0188</strain>
    </source>
</reference>
<accession>A0A3G6M2S6</accession>
<feature type="transmembrane region" description="Helical" evidence="1">
    <location>
        <begin position="117"/>
        <end position="137"/>
    </location>
</feature>
<dbReference type="AlphaFoldDB" id="A0A376DVW6"/>
<gene>
    <name evidence="2" type="ORF">EG346_17275</name>
    <name evidence="3" type="ORF">NCTC13533_02015</name>
</gene>
<evidence type="ECO:0000313" key="2">
    <source>
        <dbReference type="EMBL" id="AZA49822.1"/>
    </source>
</evidence>
<feature type="transmembrane region" description="Helical" evidence="1">
    <location>
        <begin position="185"/>
        <end position="203"/>
    </location>
</feature>
<sequence>MITCKNCGNNFEGNFCNHCGQSSKTSRINLDFLWEDIQHGIFHYDKGIVFSGKSMFLKPGSIIKEYIDGKRVGHFRPISLSLVLAGIYALIYHLLTINLLTSDDKASIELYNKVFEHYYWFVFITIPLISLATALAFRKKSEYNFYEIFILESFKASQRLIVHILFLPVLYFFNSTKSVQNITNLLMIIDFGLILWTNLQFFNKLSWTNVLIRSLIGYVVYFLMVLLLAVVLLLLLGFDMDA</sequence>
<dbReference type="EMBL" id="UFVQ01000003">
    <property type="protein sequence ID" value="STC95874.1"/>
    <property type="molecule type" value="Genomic_DNA"/>
</dbReference>
<feature type="transmembrane region" description="Helical" evidence="1">
    <location>
        <begin position="78"/>
        <end position="97"/>
    </location>
</feature>
<proteinExistence type="predicted"/>
<evidence type="ECO:0000313" key="3">
    <source>
        <dbReference type="EMBL" id="STC95874.1"/>
    </source>
</evidence>
<name>A0A376DVW6_CHRCU</name>
<feature type="transmembrane region" description="Helical" evidence="1">
    <location>
        <begin position="215"/>
        <end position="238"/>
    </location>
</feature>
<dbReference type="Proteomes" id="UP000255224">
    <property type="component" value="Unassembled WGS sequence"/>
</dbReference>
<dbReference type="InterPro" id="IPR022134">
    <property type="entry name" value="DUF3667"/>
</dbReference>
<dbReference type="Pfam" id="PF12412">
    <property type="entry name" value="DUF3667"/>
    <property type="match status" value="1"/>
</dbReference>
<keyword evidence="1" id="KW-0812">Transmembrane</keyword>
<reference evidence="3 4" key="1">
    <citation type="submission" date="2018-06" db="EMBL/GenBank/DDBJ databases">
        <authorList>
            <consortium name="Pathogen Informatics"/>
            <person name="Doyle S."/>
        </authorList>
    </citation>
    <scope>NUCLEOTIDE SEQUENCE [LARGE SCALE GENOMIC DNA]</scope>
    <source>
        <strain evidence="3 4">NCTC13533</strain>
    </source>
</reference>
<dbReference type="EMBL" id="CP033920">
    <property type="protein sequence ID" value="AZA49822.1"/>
    <property type="molecule type" value="Genomic_DNA"/>
</dbReference>
<keyword evidence="5" id="KW-1185">Reference proteome</keyword>
<dbReference type="KEGG" id="ccau:EG346_17275"/>
<evidence type="ECO:0000313" key="4">
    <source>
        <dbReference type="Proteomes" id="UP000255224"/>
    </source>
</evidence>
<dbReference type="OrthoDB" id="7446256at2"/>
<reference evidence="2" key="3">
    <citation type="submission" date="2018-11" db="EMBL/GenBank/DDBJ databases">
        <title>Proposal to divide the Flavobacteriaceae and reorganize its genera based on Amino Acid Identity values calculated from whole genome sequences.</title>
        <authorList>
            <person name="Nicholson A.C."/>
            <person name="Gulvik C.A."/>
            <person name="Whitney A.M."/>
            <person name="Humrighouse B.W."/>
            <person name="Bell M."/>
            <person name="Holmes B."/>
            <person name="Steigerwalt A."/>
            <person name="Villarma A."/>
            <person name="Sheth M."/>
            <person name="Batra D."/>
            <person name="Pryor J."/>
            <person name="Bernardet J.-F."/>
            <person name="Hugo C."/>
            <person name="Kampfer P."/>
            <person name="Newman J."/>
            <person name="Mcquiston J.R."/>
        </authorList>
    </citation>
    <scope>NUCLEOTIDE SEQUENCE [LARGE SCALE GENOMIC DNA]</scope>
    <source>
        <strain evidence="2">G0188</strain>
    </source>
</reference>
<dbReference type="RefSeq" id="WP_123880332.1">
    <property type="nucleotide sequence ID" value="NZ_CP033920.1"/>
</dbReference>
<keyword evidence="1" id="KW-1133">Transmembrane helix</keyword>
<accession>A0A376DVW6</accession>
<protein>
    <submittedName>
        <fullName evidence="2">DUF3667 domain-containing protein</fullName>
    </submittedName>
    <submittedName>
        <fullName evidence="3">Protein of uncharacterized function (DUF3667)</fullName>
    </submittedName>
</protein>
<evidence type="ECO:0000256" key="1">
    <source>
        <dbReference type="SAM" id="Phobius"/>
    </source>
</evidence>
<dbReference type="Proteomes" id="UP000273270">
    <property type="component" value="Chromosome"/>
</dbReference>
<organism evidence="3 4">
    <name type="scientific">Chryseobacterium carnipullorum</name>
    <dbReference type="NCBI Taxonomy" id="1124835"/>
    <lineage>
        <taxon>Bacteria</taxon>
        <taxon>Pseudomonadati</taxon>
        <taxon>Bacteroidota</taxon>
        <taxon>Flavobacteriia</taxon>
        <taxon>Flavobacteriales</taxon>
        <taxon>Weeksellaceae</taxon>
        <taxon>Chryseobacterium group</taxon>
        <taxon>Chryseobacterium</taxon>
    </lineage>
</organism>